<dbReference type="AlphaFoldDB" id="A0A915ERD6"/>
<feature type="compositionally biased region" description="Low complexity" evidence="1">
    <location>
        <begin position="200"/>
        <end position="215"/>
    </location>
</feature>
<keyword evidence="3" id="KW-1185">Reference proteome</keyword>
<name>A0A915ERD6_9BILA</name>
<reference evidence="4" key="1">
    <citation type="submission" date="2022-11" db="UniProtKB">
        <authorList>
            <consortium name="WormBaseParasite"/>
        </authorList>
    </citation>
    <scope>IDENTIFICATION</scope>
</reference>
<feature type="compositionally biased region" description="Acidic residues" evidence="1">
    <location>
        <begin position="1"/>
        <end position="11"/>
    </location>
</feature>
<dbReference type="Proteomes" id="UP000887574">
    <property type="component" value="Unplaced"/>
</dbReference>
<sequence length="215" mass="23574">MSCPSSEEELDQLPAASSARKYRSKQHQEKANLLVHPSSPASCHNYRRSPHHPRHRAGRLFSLLNCERGEEKRRVGSNSCAQCVATFLCGVCLGLVLYLLFLLIFIKIYLNGGEDVEIHQQHNSRHPKKMLTSTASPIVTTSTVEPRSSTETWTTTMKTLTTITEKAISTSTTPSSIVTATSAVQTTTTISDAARRSVNTSTTIPPTTTTKSIKS</sequence>
<keyword evidence="2" id="KW-0472">Membrane</keyword>
<feature type="transmembrane region" description="Helical" evidence="2">
    <location>
        <begin position="84"/>
        <end position="106"/>
    </location>
</feature>
<feature type="compositionally biased region" description="Basic residues" evidence="1">
    <location>
        <begin position="45"/>
        <end position="54"/>
    </location>
</feature>
<dbReference type="WBParaSite" id="jg8135">
    <property type="protein sequence ID" value="jg8135"/>
    <property type="gene ID" value="jg8135"/>
</dbReference>
<feature type="region of interest" description="Disordered" evidence="1">
    <location>
        <begin position="196"/>
        <end position="215"/>
    </location>
</feature>
<evidence type="ECO:0000256" key="2">
    <source>
        <dbReference type="SAM" id="Phobius"/>
    </source>
</evidence>
<feature type="region of interest" description="Disordered" evidence="1">
    <location>
        <begin position="1"/>
        <end position="54"/>
    </location>
</feature>
<protein>
    <submittedName>
        <fullName evidence="4">CLLAC-motif containing domain-containing protein</fullName>
    </submittedName>
</protein>
<evidence type="ECO:0000256" key="1">
    <source>
        <dbReference type="SAM" id="MobiDB-lite"/>
    </source>
</evidence>
<evidence type="ECO:0000313" key="4">
    <source>
        <dbReference type="WBParaSite" id="jg8135"/>
    </source>
</evidence>
<organism evidence="3 4">
    <name type="scientific">Ditylenchus dipsaci</name>
    <dbReference type="NCBI Taxonomy" id="166011"/>
    <lineage>
        <taxon>Eukaryota</taxon>
        <taxon>Metazoa</taxon>
        <taxon>Ecdysozoa</taxon>
        <taxon>Nematoda</taxon>
        <taxon>Chromadorea</taxon>
        <taxon>Rhabditida</taxon>
        <taxon>Tylenchina</taxon>
        <taxon>Tylenchomorpha</taxon>
        <taxon>Sphaerularioidea</taxon>
        <taxon>Anguinidae</taxon>
        <taxon>Anguininae</taxon>
        <taxon>Ditylenchus</taxon>
    </lineage>
</organism>
<proteinExistence type="predicted"/>
<keyword evidence="2" id="KW-1133">Transmembrane helix</keyword>
<evidence type="ECO:0000313" key="3">
    <source>
        <dbReference type="Proteomes" id="UP000887574"/>
    </source>
</evidence>
<accession>A0A915ERD6</accession>
<keyword evidence="2" id="KW-0812">Transmembrane</keyword>